<evidence type="ECO:0000256" key="1">
    <source>
        <dbReference type="ARBA" id="ARBA00004479"/>
    </source>
</evidence>
<keyword evidence="5" id="KW-1064">Adaptive immunity</keyword>
<dbReference type="InterPro" id="IPR014745">
    <property type="entry name" value="MHC_II_a/b_N"/>
</dbReference>
<evidence type="ECO:0000259" key="10">
    <source>
        <dbReference type="SMART" id="SM00921"/>
    </source>
</evidence>
<evidence type="ECO:0000313" key="11">
    <source>
        <dbReference type="EMBL" id="NXP43352.1"/>
    </source>
</evidence>
<dbReference type="SUPFAM" id="SSF54452">
    <property type="entry name" value="MHC antigen-recognition domain"/>
    <property type="match status" value="1"/>
</dbReference>
<evidence type="ECO:0000256" key="8">
    <source>
        <dbReference type="ARBA" id="ARBA00023180"/>
    </source>
</evidence>
<feature type="non-terminal residue" evidence="11">
    <location>
        <position position="116"/>
    </location>
</feature>
<gene>
    <name evidence="11" type="primary">Hb2d</name>
    <name evidence="11" type="ORF">LEILUT_R09709</name>
</gene>
<dbReference type="GO" id="GO:0042613">
    <property type="term" value="C:MHC class II protein complex"/>
    <property type="evidence" value="ECO:0007669"/>
    <property type="project" value="UniProtKB-KW"/>
</dbReference>
<reference evidence="11 12" key="1">
    <citation type="submission" date="2019-09" db="EMBL/GenBank/DDBJ databases">
        <title>Bird 10,000 Genomes (B10K) Project - Family phase.</title>
        <authorList>
            <person name="Zhang G."/>
        </authorList>
    </citation>
    <scope>NUCLEOTIDE SEQUENCE [LARGE SCALE GENOMIC DNA]</scope>
    <source>
        <strain evidence="11">B10K-DU-002-43</strain>
        <tissue evidence="11">Muscle</tissue>
    </source>
</reference>
<evidence type="ECO:0000313" key="12">
    <source>
        <dbReference type="Proteomes" id="UP000524007"/>
    </source>
</evidence>
<dbReference type="Pfam" id="PF00969">
    <property type="entry name" value="MHC_II_beta"/>
    <property type="match status" value="1"/>
</dbReference>
<sequence>GAAPDLCPAHSGVFQLMEKAECYFVNGTDNVRYVQTYSYNRERVIMYDSDVGHFVGFTPFGEQVARYVNSKPETLEHYRGEVDRLCRHNYKIFAPFSVERSVSPSPSQSIPSPSQP</sequence>
<dbReference type="FunFam" id="3.10.320.10:FF:000001">
    <property type="entry name" value="HLA class II histocompatibility antigen, DRB1-1 beta chain"/>
    <property type="match status" value="1"/>
</dbReference>
<accession>A0A7L2AAU8</accession>
<proteinExistence type="predicted"/>
<keyword evidence="12" id="KW-1185">Reference proteome</keyword>
<dbReference type="InterPro" id="IPR000353">
    <property type="entry name" value="MHC_II_b_N"/>
</dbReference>
<feature type="non-terminal residue" evidence="11">
    <location>
        <position position="1"/>
    </location>
</feature>
<keyword evidence="2" id="KW-0812">Transmembrane</keyword>
<dbReference type="GO" id="GO:0002504">
    <property type="term" value="P:antigen processing and presentation of peptide or polysaccharide antigen via MHC class II"/>
    <property type="evidence" value="ECO:0007669"/>
    <property type="project" value="UniProtKB-KW"/>
</dbReference>
<dbReference type="PANTHER" id="PTHR19944:SF99">
    <property type="entry name" value="HLA CLASS II HISTOCOMPATIBILITY ANTIGEN, DRB1 BETA CHAIN"/>
    <property type="match status" value="1"/>
</dbReference>
<evidence type="ECO:0000256" key="2">
    <source>
        <dbReference type="ARBA" id="ARBA00022692"/>
    </source>
</evidence>
<dbReference type="AlphaFoldDB" id="A0A7L2AAU8"/>
<keyword evidence="7" id="KW-1015">Disulfide bond</keyword>
<dbReference type="Gene3D" id="3.10.320.10">
    <property type="entry name" value="Class II Histocompatibility Antigen, M Beta Chain, Chain B, domain 1"/>
    <property type="match status" value="1"/>
</dbReference>
<keyword evidence="4" id="KW-1133">Transmembrane helix</keyword>
<evidence type="ECO:0000256" key="3">
    <source>
        <dbReference type="ARBA" id="ARBA00022859"/>
    </source>
</evidence>
<dbReference type="InterPro" id="IPR050160">
    <property type="entry name" value="MHC/Immunoglobulin"/>
</dbReference>
<comment type="subcellular location">
    <subcellularLocation>
        <location evidence="1">Membrane</location>
        <topology evidence="1">Single-pass type I membrane protein</topology>
    </subcellularLocation>
</comment>
<evidence type="ECO:0000256" key="4">
    <source>
        <dbReference type="ARBA" id="ARBA00022989"/>
    </source>
</evidence>
<dbReference type="EMBL" id="VXBY01016091">
    <property type="protein sequence ID" value="NXP43352.1"/>
    <property type="molecule type" value="Genomic_DNA"/>
</dbReference>
<comment type="caution">
    <text evidence="11">The sequence shown here is derived from an EMBL/GenBank/DDBJ whole genome shotgun (WGS) entry which is preliminary data.</text>
</comment>
<dbReference type="InterPro" id="IPR011162">
    <property type="entry name" value="MHC_I/II-like_Ag-recog"/>
</dbReference>
<evidence type="ECO:0000256" key="6">
    <source>
        <dbReference type="ARBA" id="ARBA00023136"/>
    </source>
</evidence>
<protein>
    <submittedName>
        <fullName evidence="11">HB2D protein</fullName>
    </submittedName>
</protein>
<evidence type="ECO:0000256" key="7">
    <source>
        <dbReference type="ARBA" id="ARBA00023157"/>
    </source>
</evidence>
<dbReference type="GO" id="GO:0002250">
    <property type="term" value="P:adaptive immune response"/>
    <property type="evidence" value="ECO:0007669"/>
    <property type="project" value="UniProtKB-KW"/>
</dbReference>
<dbReference type="SMART" id="SM00921">
    <property type="entry name" value="MHC_II_beta"/>
    <property type="match status" value="1"/>
</dbReference>
<evidence type="ECO:0000256" key="5">
    <source>
        <dbReference type="ARBA" id="ARBA00023130"/>
    </source>
</evidence>
<keyword evidence="3" id="KW-0391">Immunity</keyword>
<dbReference type="PANTHER" id="PTHR19944">
    <property type="entry name" value="MHC CLASS II-RELATED"/>
    <property type="match status" value="1"/>
</dbReference>
<feature type="domain" description="MHC class II beta chain N-terminal" evidence="10">
    <location>
        <begin position="20"/>
        <end position="94"/>
    </location>
</feature>
<name>A0A7L2AAU8_LEILU</name>
<dbReference type="Proteomes" id="UP000524007">
    <property type="component" value="Unassembled WGS sequence"/>
</dbReference>
<keyword evidence="9" id="KW-0491">MHC II</keyword>
<organism evidence="11 12">
    <name type="scientific">Leiothrix lutea</name>
    <name type="common">Red-billed leiothrix</name>
    <name type="synonym">Sylvia lutea</name>
    <dbReference type="NCBI Taxonomy" id="36275"/>
    <lineage>
        <taxon>Eukaryota</taxon>
        <taxon>Metazoa</taxon>
        <taxon>Chordata</taxon>
        <taxon>Craniata</taxon>
        <taxon>Vertebrata</taxon>
        <taxon>Euteleostomi</taxon>
        <taxon>Archelosauria</taxon>
        <taxon>Archosauria</taxon>
        <taxon>Dinosauria</taxon>
        <taxon>Saurischia</taxon>
        <taxon>Theropoda</taxon>
        <taxon>Coelurosauria</taxon>
        <taxon>Aves</taxon>
        <taxon>Neognathae</taxon>
        <taxon>Neoaves</taxon>
        <taxon>Telluraves</taxon>
        <taxon>Australaves</taxon>
        <taxon>Passeriformes</taxon>
        <taxon>Sylvioidea</taxon>
        <taxon>Leiothrichidae</taxon>
        <taxon>Leiothrix</taxon>
    </lineage>
</organism>
<keyword evidence="6" id="KW-0472">Membrane</keyword>
<evidence type="ECO:0000256" key="9">
    <source>
        <dbReference type="ARBA" id="ARBA00023182"/>
    </source>
</evidence>
<keyword evidence="8" id="KW-0325">Glycoprotein</keyword>